<keyword evidence="3" id="KW-1185">Reference proteome</keyword>
<evidence type="ECO:0000313" key="2">
    <source>
        <dbReference type="EMBL" id="VUC26195.1"/>
    </source>
</evidence>
<comment type="caution">
    <text evidence="2">The sequence shown here is derived from an EMBL/GenBank/DDBJ whole genome shotgun (WGS) entry which is preliminary data.</text>
</comment>
<accession>A0ABY6U534</accession>
<dbReference type="Gene3D" id="2.120.10.70">
    <property type="entry name" value="Fucose-specific lectin"/>
    <property type="match status" value="1"/>
</dbReference>
<evidence type="ECO:0000313" key="3">
    <source>
        <dbReference type="Proteomes" id="UP000766486"/>
    </source>
</evidence>
<evidence type="ECO:0000256" key="1">
    <source>
        <dbReference type="SAM" id="Phobius"/>
    </source>
</evidence>
<keyword evidence="1" id="KW-0812">Transmembrane</keyword>
<dbReference type="SUPFAM" id="SSF89372">
    <property type="entry name" value="Fucose-specific lectin"/>
    <property type="match status" value="1"/>
</dbReference>
<reference evidence="2 3" key="1">
    <citation type="submission" date="2019-06" db="EMBL/GenBank/DDBJ databases">
        <authorList>
            <person name="Broberg M."/>
        </authorList>
    </citation>
    <scope>NUCLEOTIDE SEQUENCE [LARGE SCALE GENOMIC DNA]</scope>
</reference>
<proteinExistence type="predicted"/>
<keyword evidence="1" id="KW-0472">Membrane</keyword>
<evidence type="ECO:0008006" key="4">
    <source>
        <dbReference type="Google" id="ProtNLM"/>
    </source>
</evidence>
<feature type="transmembrane region" description="Helical" evidence="1">
    <location>
        <begin position="71"/>
        <end position="93"/>
    </location>
</feature>
<keyword evidence="1" id="KW-1133">Transmembrane helix</keyword>
<name>A0ABY6U534_BIOOC</name>
<dbReference type="Proteomes" id="UP000766486">
    <property type="component" value="Unassembled WGS sequence"/>
</dbReference>
<sequence length="480" mass="51994">MEHPNSVARSQPDSSGLQPVLYPTLEVTPGDGMIPVSSQGIAKPEEQSQSATLVATDENIAEAQKRPRRRWYYTIGAAIAVLVILGAVLGGVLGSRAAAGGDAPSATSTGISNSTAVAPGSRLALSSWHDSKGFVRHLFYQQRNGTLRSCMSAGSGSVNDSLWREMTNLDPEHPAQALSGIATGLTIQDSNSNKNGRALQVIAFFLNTTNFVNAIDYGRTFQFIRDNINDANFQALEGSGLAAYWPYLLFQSRDGLLQVNRYVPGEAWTTEISSIRAERRSTFALVPTSRNYTEIDGGRVAVLYQNEDGKLSAWEDPMNRGRDTWSANQTAWNSSFPDIELSPTSPIAAFAVAASSDDSIGKINTFVLYRNEKGIIQQLRREGAENGWQSSTPDAFQYADFGTSISCVTGPTWANAVTATDKSNEVTDTDRLLEPASNLTRCAFSSGGYVMETQLDGVDWTPPKQVDCYPPLYPEVIPGF</sequence>
<gene>
    <name evidence="2" type="ORF">CLO192961_LOCUS183094</name>
</gene>
<protein>
    <recommendedName>
        <fullName evidence="4">Fucose-specific lectin</fullName>
    </recommendedName>
</protein>
<organism evidence="2 3">
    <name type="scientific">Bionectria ochroleuca</name>
    <name type="common">Gliocladium roseum</name>
    <dbReference type="NCBI Taxonomy" id="29856"/>
    <lineage>
        <taxon>Eukaryota</taxon>
        <taxon>Fungi</taxon>
        <taxon>Dikarya</taxon>
        <taxon>Ascomycota</taxon>
        <taxon>Pezizomycotina</taxon>
        <taxon>Sordariomycetes</taxon>
        <taxon>Hypocreomycetidae</taxon>
        <taxon>Hypocreales</taxon>
        <taxon>Bionectriaceae</taxon>
        <taxon>Clonostachys</taxon>
    </lineage>
</organism>
<dbReference type="EMBL" id="CABFNS010000743">
    <property type="protein sequence ID" value="VUC26195.1"/>
    <property type="molecule type" value="Genomic_DNA"/>
</dbReference>